<protein>
    <submittedName>
        <fullName evidence="6">Copper radical oxidase</fullName>
    </submittedName>
</protein>
<dbReference type="SUPFAM" id="SSF50965">
    <property type="entry name" value="Galactose oxidase, central domain"/>
    <property type="match status" value="1"/>
</dbReference>
<dbReference type="InterPro" id="IPR009880">
    <property type="entry name" value="Glyoxal_oxidase_N"/>
</dbReference>
<evidence type="ECO:0000256" key="2">
    <source>
        <dbReference type="SAM" id="MobiDB-lite"/>
    </source>
</evidence>
<dbReference type="PANTHER" id="PTHR32208:SF21">
    <property type="entry name" value="LOW QUALITY PROTEIN: ALDEHYDE OXIDASE GLOX-LIKE"/>
    <property type="match status" value="1"/>
</dbReference>
<dbReference type="Pfam" id="PF07250">
    <property type="entry name" value="Glyoxal_oxid_N"/>
    <property type="match status" value="1"/>
</dbReference>
<evidence type="ECO:0000259" key="5">
    <source>
        <dbReference type="Pfam" id="PF09118"/>
    </source>
</evidence>
<feature type="domain" description="Galactose oxidase-like Early set" evidence="5">
    <location>
        <begin position="432"/>
        <end position="540"/>
    </location>
</feature>
<feature type="compositionally biased region" description="Gly residues" evidence="2">
    <location>
        <begin position="576"/>
        <end position="590"/>
    </location>
</feature>
<dbReference type="InterPro" id="IPR014756">
    <property type="entry name" value="Ig_E-set"/>
</dbReference>
<organism evidence="6 7">
    <name type="scientific">Dendrothele bispora (strain CBS 962.96)</name>
    <dbReference type="NCBI Taxonomy" id="1314807"/>
    <lineage>
        <taxon>Eukaryota</taxon>
        <taxon>Fungi</taxon>
        <taxon>Dikarya</taxon>
        <taxon>Basidiomycota</taxon>
        <taxon>Agaricomycotina</taxon>
        <taxon>Agaricomycetes</taxon>
        <taxon>Agaricomycetidae</taxon>
        <taxon>Agaricales</taxon>
        <taxon>Agaricales incertae sedis</taxon>
        <taxon>Dendrothele</taxon>
    </lineage>
</organism>
<dbReference type="OrthoDB" id="2019572at2759"/>
<dbReference type="Pfam" id="PF09118">
    <property type="entry name" value="GO-like_E_set"/>
    <property type="match status" value="1"/>
</dbReference>
<reference evidence="6 7" key="1">
    <citation type="journal article" date="2019" name="Nat. Ecol. Evol.">
        <title>Megaphylogeny resolves global patterns of mushroom evolution.</title>
        <authorList>
            <person name="Varga T."/>
            <person name="Krizsan K."/>
            <person name="Foldi C."/>
            <person name="Dima B."/>
            <person name="Sanchez-Garcia M."/>
            <person name="Sanchez-Ramirez S."/>
            <person name="Szollosi G.J."/>
            <person name="Szarkandi J.G."/>
            <person name="Papp V."/>
            <person name="Albert L."/>
            <person name="Andreopoulos W."/>
            <person name="Angelini C."/>
            <person name="Antonin V."/>
            <person name="Barry K.W."/>
            <person name="Bougher N.L."/>
            <person name="Buchanan P."/>
            <person name="Buyck B."/>
            <person name="Bense V."/>
            <person name="Catcheside P."/>
            <person name="Chovatia M."/>
            <person name="Cooper J."/>
            <person name="Damon W."/>
            <person name="Desjardin D."/>
            <person name="Finy P."/>
            <person name="Geml J."/>
            <person name="Haridas S."/>
            <person name="Hughes K."/>
            <person name="Justo A."/>
            <person name="Karasinski D."/>
            <person name="Kautmanova I."/>
            <person name="Kiss B."/>
            <person name="Kocsube S."/>
            <person name="Kotiranta H."/>
            <person name="LaButti K.M."/>
            <person name="Lechner B.E."/>
            <person name="Liimatainen K."/>
            <person name="Lipzen A."/>
            <person name="Lukacs Z."/>
            <person name="Mihaltcheva S."/>
            <person name="Morgado L.N."/>
            <person name="Niskanen T."/>
            <person name="Noordeloos M.E."/>
            <person name="Ohm R.A."/>
            <person name="Ortiz-Santana B."/>
            <person name="Ovrebo C."/>
            <person name="Racz N."/>
            <person name="Riley R."/>
            <person name="Savchenko A."/>
            <person name="Shiryaev A."/>
            <person name="Soop K."/>
            <person name="Spirin V."/>
            <person name="Szebenyi C."/>
            <person name="Tomsovsky M."/>
            <person name="Tulloss R.E."/>
            <person name="Uehling J."/>
            <person name="Grigoriev I.V."/>
            <person name="Vagvolgyi C."/>
            <person name="Papp T."/>
            <person name="Martin F.M."/>
            <person name="Miettinen O."/>
            <person name="Hibbett D.S."/>
            <person name="Nagy L.G."/>
        </authorList>
    </citation>
    <scope>NUCLEOTIDE SEQUENCE [LARGE SCALE GENOMIC DNA]</scope>
    <source>
        <strain evidence="6 7">CBS 962.96</strain>
    </source>
</reference>
<evidence type="ECO:0000256" key="3">
    <source>
        <dbReference type="SAM" id="SignalP"/>
    </source>
</evidence>
<evidence type="ECO:0000313" key="7">
    <source>
        <dbReference type="Proteomes" id="UP000297245"/>
    </source>
</evidence>
<dbReference type="Proteomes" id="UP000297245">
    <property type="component" value="Unassembled WGS sequence"/>
</dbReference>
<dbReference type="Gene3D" id="2.60.40.10">
    <property type="entry name" value="Immunoglobulins"/>
    <property type="match status" value="1"/>
</dbReference>
<evidence type="ECO:0000313" key="6">
    <source>
        <dbReference type="EMBL" id="THU78879.1"/>
    </source>
</evidence>
<dbReference type="AlphaFoldDB" id="A0A4S8KSX5"/>
<sequence length="663" mass="71390">MFFCLSMLTEWFAASTKVGDTRVSAMMMFVGNNEKVYIIDKAEGNAEQIKLGVPDIASNIATLMDIKTNTYGDFDGTKSIRILNPCTNADDMSSPECQWFDDPSVLSMQRHRWYSAAEPLGDGRIVIIGGFANGGYVNRGSPDDPDRGFEGNASEPTFEWYPPTGETPQLMQFMFDTSGLNAYAHTYLMKSGKMFLQAYLKTILWDPDTNTETPLPDMPDGIVRVYPASGAVAMLPLTPSNNWNPTILFCGGNDMDNEAWGNYSWPFINTWEKPASSSCHRITPEPEDGSSPTYTQDDSMLESRTMGQFIILPTGKLLVVNGGLNGTAGYANQTLLTESFSDMPFGMSLASGPVGTPAEYDPNAASGSRWSNQGFSSTQIARLYHSSAILLPDASVMIAGSNPSVDVNLTTVFPTTYKAEIFYPSYFSASTRPTPSGIPKTLSYGGSSFDITVPSSSYSGLSNNAAENTHVSVVRPGWTTHAMNMGQRYLQLNNTYTVNSDGSIVLHVSQMPPIPNIFQPGPAMVFVVVNGIPSNGTFVIVGSGNIETQPTADVQELPPKVQADESVSGSADGSTTGAGNGNGTGMGTGTGSSEDPNAGVTISASRNRPNEDSHLPPQTQTRTFGRFRHSLPLAPVTHPSSSLGDPYSRFSLLVWRPKHTPGF</sequence>
<proteinExistence type="predicted"/>
<dbReference type="InterPro" id="IPR015202">
    <property type="entry name" value="GO-like_E_set"/>
</dbReference>
<name>A0A4S8KSX5_DENBC</name>
<feature type="region of interest" description="Disordered" evidence="2">
    <location>
        <begin position="551"/>
        <end position="624"/>
    </location>
</feature>
<dbReference type="PANTHER" id="PTHR32208">
    <property type="entry name" value="SECRETED PROTEIN-RELATED"/>
    <property type="match status" value="1"/>
</dbReference>
<evidence type="ECO:0000256" key="1">
    <source>
        <dbReference type="ARBA" id="ARBA00022729"/>
    </source>
</evidence>
<dbReference type="InterPro" id="IPR037293">
    <property type="entry name" value="Gal_Oxidase_central_sf"/>
</dbReference>
<feature type="region of interest" description="Disordered" evidence="2">
    <location>
        <begin position="276"/>
        <end position="297"/>
    </location>
</feature>
<evidence type="ECO:0000259" key="4">
    <source>
        <dbReference type="Pfam" id="PF07250"/>
    </source>
</evidence>
<feature type="domain" description="Glyoxal oxidase N-terminal" evidence="4">
    <location>
        <begin position="69"/>
        <end position="426"/>
    </location>
</feature>
<feature type="signal peptide" evidence="3">
    <location>
        <begin position="1"/>
        <end position="15"/>
    </location>
</feature>
<dbReference type="Gene3D" id="2.130.10.80">
    <property type="entry name" value="Galactose oxidase/kelch, beta-propeller"/>
    <property type="match status" value="1"/>
</dbReference>
<dbReference type="SUPFAM" id="SSF81296">
    <property type="entry name" value="E set domains"/>
    <property type="match status" value="1"/>
</dbReference>
<dbReference type="InterPro" id="IPR013783">
    <property type="entry name" value="Ig-like_fold"/>
</dbReference>
<keyword evidence="1 3" id="KW-0732">Signal</keyword>
<dbReference type="InterPro" id="IPR011043">
    <property type="entry name" value="Gal_Oxase/kelch_b-propeller"/>
</dbReference>
<accession>A0A4S8KSX5</accession>
<dbReference type="CDD" id="cd02851">
    <property type="entry name" value="E_set_GO_C"/>
    <property type="match status" value="1"/>
</dbReference>
<gene>
    <name evidence="6" type="ORF">K435DRAFT_832203</name>
</gene>
<feature type="chain" id="PRO_5020418880" evidence="3">
    <location>
        <begin position="16"/>
        <end position="663"/>
    </location>
</feature>
<keyword evidence="7" id="KW-1185">Reference proteome</keyword>
<dbReference type="EMBL" id="ML180115">
    <property type="protein sequence ID" value="THU78879.1"/>
    <property type="molecule type" value="Genomic_DNA"/>
</dbReference>